<accession>A0ABS0F2H3</accession>
<organism evidence="1 2">
    <name type="scientific">Alicyclobacillus mali</name>
    <name type="common">ex Roth et al. 2021</name>
    <dbReference type="NCBI Taxonomy" id="1123961"/>
    <lineage>
        <taxon>Bacteria</taxon>
        <taxon>Bacillati</taxon>
        <taxon>Bacillota</taxon>
        <taxon>Bacilli</taxon>
        <taxon>Bacillales</taxon>
        <taxon>Alicyclobacillaceae</taxon>
        <taxon>Alicyclobacillus</taxon>
    </lineage>
</organism>
<comment type="caution">
    <text evidence="1">The sequence shown here is derived from an EMBL/GenBank/DDBJ whole genome shotgun (WGS) entry which is preliminary data.</text>
</comment>
<dbReference type="Proteomes" id="UP000642910">
    <property type="component" value="Unassembled WGS sequence"/>
</dbReference>
<evidence type="ECO:0000313" key="1">
    <source>
        <dbReference type="EMBL" id="MBF8377502.1"/>
    </source>
</evidence>
<name>A0ABS0F2H3_9BACL</name>
<proteinExistence type="predicted"/>
<protein>
    <submittedName>
        <fullName evidence="1">DUF2332 domain-containing protein</fullName>
    </submittedName>
</protein>
<dbReference type="Pfam" id="PF10094">
    <property type="entry name" value="DUF2332"/>
    <property type="match status" value="1"/>
</dbReference>
<gene>
    <name evidence="1" type="ORF">IW967_06430</name>
</gene>
<dbReference type="InterPro" id="IPR011200">
    <property type="entry name" value="UCP012608"/>
</dbReference>
<dbReference type="EMBL" id="JADPKZ010000037">
    <property type="protein sequence ID" value="MBF8377502.1"/>
    <property type="molecule type" value="Genomic_DNA"/>
</dbReference>
<dbReference type="PIRSF" id="PIRSF012608">
    <property type="entry name" value="UCP012608"/>
    <property type="match status" value="1"/>
</dbReference>
<reference evidence="1 2" key="1">
    <citation type="submission" date="2020-11" db="EMBL/GenBank/DDBJ databases">
        <title>Genomic insight of Alicyclobacillus mali FL 18 reveals a new arsenic-resistant strain, with potential in environmental biotechnology.</title>
        <authorList>
            <person name="Fiorentino G."/>
            <person name="Gallo G."/>
            <person name="Aulitto M."/>
        </authorList>
    </citation>
    <scope>NUCLEOTIDE SEQUENCE [LARGE SCALE GENOMIC DNA]</scope>
    <source>
        <strain evidence="1 2">FL 18</strain>
    </source>
</reference>
<evidence type="ECO:0000313" key="2">
    <source>
        <dbReference type="Proteomes" id="UP000642910"/>
    </source>
</evidence>
<sequence length="344" mass="39663">MKEMPLSERFERFALTECKGNSRLYEFLSLQVSAADDLLELSSHCRRGQPIPNLFFASIHYLLLKGVHHELKAYYPDLVASPLSVDQSFGAFRDFCHRYREDIVAILQTRIVQTNEIRRCTYLYPSFCSIHNITRKPLSLIEIGTSAGLQLLWDKFKYAYGSPEVYGDQESPVQLVARLKNDVIPPLSRTSPPVAFRAGIDLHVINLSDDDDYLWLKALIWPEHVERRRWFEQAAEMMKRCNDVQLIEGDGLTVLPEVVTQIPEDSTLCVFHTHVANQFTICEKEKLVQILRDISFQRPVFHLFNNLYDAGKLHLALVHQGVERDHIVAEIDGHGQWFAWLANV</sequence>
<keyword evidence="2" id="KW-1185">Reference proteome</keyword>
<dbReference type="RefSeq" id="WP_067851085.1">
    <property type="nucleotide sequence ID" value="NZ_JADPKZ010000037.1"/>
</dbReference>